<dbReference type="InterPro" id="IPR014016">
    <property type="entry name" value="UvrD-like_ATP-bd"/>
</dbReference>
<dbReference type="InterPro" id="IPR027417">
    <property type="entry name" value="P-loop_NTPase"/>
</dbReference>
<sequence>MSDASVRVALRSDERLVVIEAPAGCGKTHQGADYASEIARAVDGRLLILTHTHAACSVFAERTRGVGARVEIRTIDGLICQIAGAYHAGLDLPADPAAWARRTKDGYSQLAMRVASFLDRHAMVAAALARRYPFVVCDEHQDCSGDQHAIGMALHREGARLRLFADPMQRIYKDKVLPGGRSPADWKSLARGADAYEELDTPHRWRDGCPDLGSWTLEARRILKAGGKLDLRAKLPRTVEVVFAENQARRFGDYQLATADRRRIDAFERANSSLLIVSHFSDTAQNLRAFFGRRLPLWEGHTRPGLEGLVGAAIAHQGNPIELARALVGFMGEVGKGFSPSAFGNRLVREATERCAKSTSGKPAVIQGIARHIVEVPDHRGIAGALRNLADLRRSHADFVDIELDCPSEFWEAIRLGGYADAEEGFAQITHQRTHSRPTPPAKAISTIHKAKGLECDGVIVMPCDAKTFPDTAEARCLLYVALSRAKKRLLLVVSTGTPSPLLLT</sequence>
<dbReference type="GO" id="GO:0016787">
    <property type="term" value="F:hydrolase activity"/>
    <property type="evidence" value="ECO:0007669"/>
    <property type="project" value="UniProtKB-KW"/>
</dbReference>
<evidence type="ECO:0000256" key="3">
    <source>
        <dbReference type="ARBA" id="ARBA00022806"/>
    </source>
</evidence>
<comment type="caution">
    <text evidence="8">The sequence shown here is derived from an EMBL/GenBank/DDBJ whole genome shotgun (WGS) entry which is preliminary data.</text>
</comment>
<evidence type="ECO:0000256" key="5">
    <source>
        <dbReference type="ARBA" id="ARBA00034923"/>
    </source>
</evidence>
<evidence type="ECO:0000259" key="7">
    <source>
        <dbReference type="Pfam" id="PF13538"/>
    </source>
</evidence>
<evidence type="ECO:0000313" key="9">
    <source>
        <dbReference type="Proteomes" id="UP000471705"/>
    </source>
</evidence>
<name>A0A7K3VMW9_RHILE</name>
<keyword evidence="2" id="KW-0378">Hydrolase</keyword>
<dbReference type="GO" id="GO:0005524">
    <property type="term" value="F:ATP binding"/>
    <property type="evidence" value="ECO:0007669"/>
    <property type="project" value="UniProtKB-KW"/>
</dbReference>
<dbReference type="Pfam" id="PF00580">
    <property type="entry name" value="UvrD-helicase"/>
    <property type="match status" value="1"/>
</dbReference>
<dbReference type="GO" id="GO:0003677">
    <property type="term" value="F:DNA binding"/>
    <property type="evidence" value="ECO:0007669"/>
    <property type="project" value="InterPro"/>
</dbReference>
<feature type="domain" description="UvrD-like helicase C-terminal" evidence="7">
    <location>
        <begin position="445"/>
        <end position="493"/>
    </location>
</feature>
<keyword evidence="4" id="KW-0067">ATP-binding</keyword>
<feature type="domain" description="UvrD-like helicase ATP-binding" evidence="6">
    <location>
        <begin position="102"/>
        <end position="173"/>
    </location>
</feature>
<evidence type="ECO:0000256" key="1">
    <source>
        <dbReference type="ARBA" id="ARBA00022741"/>
    </source>
</evidence>
<dbReference type="EMBL" id="WUFV01000018">
    <property type="protein sequence ID" value="NEK18164.1"/>
    <property type="molecule type" value="Genomic_DNA"/>
</dbReference>
<proteinExistence type="predicted"/>
<keyword evidence="1" id="KW-0547">Nucleotide-binding</keyword>
<keyword evidence="3" id="KW-0347">Helicase</keyword>
<evidence type="ECO:0000259" key="6">
    <source>
        <dbReference type="Pfam" id="PF00580"/>
    </source>
</evidence>
<evidence type="ECO:0000313" key="8">
    <source>
        <dbReference type="EMBL" id="NEK18164.1"/>
    </source>
</evidence>
<dbReference type="InterPro" id="IPR000212">
    <property type="entry name" value="DNA_helicase_UvrD/REP"/>
</dbReference>
<dbReference type="GO" id="GO:0043138">
    <property type="term" value="F:3'-5' DNA helicase activity"/>
    <property type="evidence" value="ECO:0007669"/>
    <property type="project" value="TreeGrafter"/>
</dbReference>
<evidence type="ECO:0000256" key="2">
    <source>
        <dbReference type="ARBA" id="ARBA00022801"/>
    </source>
</evidence>
<protein>
    <recommendedName>
        <fullName evidence="5">DNA 3'-5' helicase II</fullName>
    </recommendedName>
</protein>
<dbReference type="InterPro" id="IPR027785">
    <property type="entry name" value="UvrD-like_helicase_C"/>
</dbReference>
<dbReference type="SUPFAM" id="SSF52540">
    <property type="entry name" value="P-loop containing nucleoside triphosphate hydrolases"/>
    <property type="match status" value="1"/>
</dbReference>
<gene>
    <name evidence="8" type="ORF">GR257_25470</name>
</gene>
<evidence type="ECO:0000256" key="4">
    <source>
        <dbReference type="ARBA" id="ARBA00022840"/>
    </source>
</evidence>
<dbReference type="PANTHER" id="PTHR11070">
    <property type="entry name" value="UVRD / RECB / PCRA DNA HELICASE FAMILY MEMBER"/>
    <property type="match status" value="1"/>
</dbReference>
<accession>A0A7K3VMW9</accession>
<dbReference type="PANTHER" id="PTHR11070:SF2">
    <property type="entry name" value="ATP-DEPENDENT DNA HELICASE SRS2"/>
    <property type="match status" value="1"/>
</dbReference>
<organism evidence="8 9">
    <name type="scientific">Rhizobium leguminosarum</name>
    <dbReference type="NCBI Taxonomy" id="384"/>
    <lineage>
        <taxon>Bacteria</taxon>
        <taxon>Pseudomonadati</taxon>
        <taxon>Pseudomonadota</taxon>
        <taxon>Alphaproteobacteria</taxon>
        <taxon>Hyphomicrobiales</taxon>
        <taxon>Rhizobiaceae</taxon>
        <taxon>Rhizobium/Agrobacterium group</taxon>
        <taxon>Rhizobium</taxon>
    </lineage>
</organism>
<dbReference type="GO" id="GO:0000725">
    <property type="term" value="P:recombinational repair"/>
    <property type="evidence" value="ECO:0007669"/>
    <property type="project" value="TreeGrafter"/>
</dbReference>
<dbReference type="Proteomes" id="UP000471705">
    <property type="component" value="Unassembled WGS sequence"/>
</dbReference>
<dbReference type="Pfam" id="PF13538">
    <property type="entry name" value="UvrD_C_2"/>
    <property type="match status" value="1"/>
</dbReference>
<dbReference type="AlphaFoldDB" id="A0A7K3VMW9"/>
<reference evidence="8 9" key="1">
    <citation type="submission" date="2019-12" db="EMBL/GenBank/DDBJ databases">
        <title>Rhizobium genotypes associated with high levels of biological nitrogen fixation by grain legumes in a temperate-maritime cropping system.</title>
        <authorList>
            <person name="Maluk M."/>
            <person name="Francesc Ferrando Molina F."/>
            <person name="Lopez Del Egido L."/>
            <person name="Lafos M."/>
            <person name="Langarica-Fuentes A."/>
            <person name="Gebre Yohannes G."/>
            <person name="Young M.W."/>
            <person name="Martin P."/>
            <person name="Gantlett R."/>
            <person name="Kenicer G."/>
            <person name="Hawes C."/>
            <person name="Begg G.S."/>
            <person name="Quilliam R.S."/>
            <person name="Squire G.R."/>
            <person name="Poole P.S."/>
            <person name="Young P.W."/>
            <person name="Iannetta P.M."/>
            <person name="James E.K."/>
        </authorList>
    </citation>
    <scope>NUCLEOTIDE SEQUENCE [LARGE SCALE GENOMIC DNA]</scope>
    <source>
        <strain evidence="8 9">JHI54</strain>
    </source>
</reference>
<dbReference type="Gene3D" id="3.40.50.300">
    <property type="entry name" value="P-loop containing nucleotide triphosphate hydrolases"/>
    <property type="match status" value="2"/>
</dbReference>